<organism evidence="2 3">
    <name type="scientific">Thermococcus kodakarensis (strain ATCC BAA-918 / JCM 12380 / KOD1)</name>
    <name type="common">Pyrococcus kodakaraensis (strain KOD1)</name>
    <dbReference type="NCBI Taxonomy" id="69014"/>
    <lineage>
        <taxon>Archaea</taxon>
        <taxon>Methanobacteriati</taxon>
        <taxon>Methanobacteriota</taxon>
        <taxon>Thermococci</taxon>
        <taxon>Thermococcales</taxon>
        <taxon>Thermococcaceae</taxon>
        <taxon>Thermococcus</taxon>
    </lineage>
</organism>
<dbReference type="RefSeq" id="WP_011250583.1">
    <property type="nucleotide sequence ID" value="NC_006624.1"/>
</dbReference>
<dbReference type="EnsemblBacteria" id="BAD85821">
    <property type="protein sequence ID" value="BAD85821"/>
    <property type="gene ID" value="TK1632"/>
</dbReference>
<protein>
    <submittedName>
        <fullName evidence="2">Hypothetical membrane protein</fullName>
    </submittedName>
</protein>
<evidence type="ECO:0000313" key="3">
    <source>
        <dbReference type="Proteomes" id="UP000000536"/>
    </source>
</evidence>
<reference evidence="2 3" key="1">
    <citation type="journal article" date="2005" name="Genome Res.">
        <title>Complete genome sequence of the hyperthermophilic archaeon Thermococcus kodakaraensis KOD1 and comparison with Pyrococcus genomes.</title>
        <authorList>
            <person name="Fukui T."/>
            <person name="Atomi H."/>
            <person name="Kanai T."/>
            <person name="Matsumi R."/>
            <person name="Fujiwara S."/>
            <person name="Imanaka T."/>
        </authorList>
    </citation>
    <scope>NUCLEOTIDE SEQUENCE [LARGE SCALE GENOMIC DNA]</scope>
    <source>
        <strain evidence="3">ATCC BAA-918 / JCM 12380 / KOD1</strain>
    </source>
</reference>
<dbReference type="InParanoid" id="Q5JIR8"/>
<dbReference type="EMBL" id="AP006878">
    <property type="protein sequence ID" value="BAD85821.1"/>
    <property type="molecule type" value="Genomic_DNA"/>
</dbReference>
<keyword evidence="1" id="KW-0812">Transmembrane</keyword>
<evidence type="ECO:0000313" key="2">
    <source>
        <dbReference type="EMBL" id="BAD85821.1"/>
    </source>
</evidence>
<dbReference type="GeneID" id="78448160"/>
<feature type="transmembrane region" description="Helical" evidence="1">
    <location>
        <begin position="31"/>
        <end position="49"/>
    </location>
</feature>
<accession>Q5JIR8</accession>
<proteinExistence type="predicted"/>
<keyword evidence="1" id="KW-1133">Transmembrane helix</keyword>
<feature type="transmembrane region" description="Helical" evidence="1">
    <location>
        <begin position="61"/>
        <end position="82"/>
    </location>
</feature>
<gene>
    <name evidence="2" type="ordered locus">TK1632</name>
</gene>
<dbReference type="STRING" id="69014.TK1632"/>
<evidence type="ECO:0000256" key="1">
    <source>
        <dbReference type="SAM" id="Phobius"/>
    </source>
</evidence>
<dbReference type="Proteomes" id="UP000000536">
    <property type="component" value="Chromosome"/>
</dbReference>
<dbReference type="AlphaFoldDB" id="Q5JIR8"/>
<name>Q5JIR8_THEKO</name>
<dbReference type="HOGENOM" id="CLU_2327396_0_0_2"/>
<dbReference type="eggNOG" id="arCOG10096">
    <property type="taxonomic scope" value="Archaea"/>
</dbReference>
<sequence length="93" mass="10480">MDVIMALAAVVFIGFAVRTLYLLLREERKKDLLLTTAMWGLALVVWGLYLITVRGKTPVRFVVVVFGLTAFVLSFIGLFRLLEESPSEFGKEL</sequence>
<dbReference type="PATRIC" id="fig|69014.16.peg.1591"/>
<dbReference type="KEGG" id="tko:TK1632"/>
<keyword evidence="3" id="KW-1185">Reference proteome</keyword>
<dbReference type="OrthoDB" id="101787at2157"/>
<keyword evidence="1" id="KW-0472">Membrane</keyword>
<feature type="transmembrane region" description="Helical" evidence="1">
    <location>
        <begin position="6"/>
        <end position="24"/>
    </location>
</feature>